<reference evidence="3 4" key="1">
    <citation type="submission" date="2018-04" db="EMBL/GenBank/DDBJ databases">
        <title>The genome of golden apple snail Pomacea canaliculata provides insight into stress tolerance and invasive adaptation.</title>
        <authorList>
            <person name="Liu C."/>
            <person name="Liu B."/>
            <person name="Ren Y."/>
            <person name="Zhang Y."/>
            <person name="Wang H."/>
            <person name="Li S."/>
            <person name="Jiang F."/>
            <person name="Yin L."/>
            <person name="Zhang G."/>
            <person name="Qian W."/>
            <person name="Fan W."/>
        </authorList>
    </citation>
    <scope>NUCLEOTIDE SEQUENCE [LARGE SCALE GENOMIC DNA]</scope>
    <source>
        <strain evidence="3">SZHN2017</strain>
        <tissue evidence="3">Muscle</tissue>
    </source>
</reference>
<dbReference type="AlphaFoldDB" id="A0A2T7NXX3"/>
<evidence type="ECO:0000259" key="2">
    <source>
        <dbReference type="Pfam" id="PF09747"/>
    </source>
</evidence>
<feature type="domain" description="CCD97-like C-terminal" evidence="2">
    <location>
        <begin position="130"/>
        <end position="303"/>
    </location>
</feature>
<evidence type="ECO:0000256" key="1">
    <source>
        <dbReference type="SAM" id="MobiDB-lite"/>
    </source>
</evidence>
<keyword evidence="4" id="KW-1185">Reference proteome</keyword>
<gene>
    <name evidence="3" type="ORF">C0Q70_13698</name>
</gene>
<feature type="compositionally biased region" description="Acidic residues" evidence="1">
    <location>
        <begin position="209"/>
        <end position="241"/>
    </location>
</feature>
<organism evidence="3 4">
    <name type="scientific">Pomacea canaliculata</name>
    <name type="common">Golden apple snail</name>
    <dbReference type="NCBI Taxonomy" id="400727"/>
    <lineage>
        <taxon>Eukaryota</taxon>
        <taxon>Metazoa</taxon>
        <taxon>Spiralia</taxon>
        <taxon>Lophotrochozoa</taxon>
        <taxon>Mollusca</taxon>
        <taxon>Gastropoda</taxon>
        <taxon>Caenogastropoda</taxon>
        <taxon>Architaenioglossa</taxon>
        <taxon>Ampullarioidea</taxon>
        <taxon>Ampullariidae</taxon>
        <taxon>Pomacea</taxon>
    </lineage>
</organism>
<dbReference type="InterPro" id="IPR018613">
    <property type="entry name" value="Ccdc97-like"/>
</dbReference>
<dbReference type="Proteomes" id="UP000245119">
    <property type="component" value="Linkage Group LG8"/>
</dbReference>
<dbReference type="InterPro" id="IPR040233">
    <property type="entry name" value="CCD97-like_C"/>
</dbReference>
<dbReference type="PANTHER" id="PTHR31840:SF1">
    <property type="entry name" value="COILED-COIL DOMAIN-CONTAINING PROTEIN 97"/>
    <property type="match status" value="1"/>
</dbReference>
<accession>A0A2T7NXX3</accession>
<dbReference type="PANTHER" id="PTHR31840">
    <property type="entry name" value="COILED-COIL DOMAIN-CONTAINING PROTEIN 97"/>
    <property type="match status" value="1"/>
</dbReference>
<dbReference type="STRING" id="400727.A0A2T7NXX3"/>
<feature type="region of interest" description="Disordered" evidence="1">
    <location>
        <begin position="198"/>
        <end position="244"/>
    </location>
</feature>
<dbReference type="EMBL" id="PZQS01000008">
    <property type="protein sequence ID" value="PVD26030.1"/>
    <property type="molecule type" value="Genomic_DNA"/>
</dbReference>
<dbReference type="Pfam" id="PF09747">
    <property type="entry name" value="CCD97-like_C"/>
    <property type="match status" value="1"/>
</dbReference>
<name>A0A2T7NXX3_POMCA</name>
<evidence type="ECO:0000313" key="4">
    <source>
        <dbReference type="Proteomes" id="UP000245119"/>
    </source>
</evidence>
<proteinExistence type="predicted"/>
<comment type="caution">
    <text evidence="3">The sequence shown here is derived from an EMBL/GenBank/DDBJ whole genome shotgun (WGS) entry which is preliminary data.</text>
</comment>
<protein>
    <recommendedName>
        <fullName evidence="2">CCD97-like C-terminal domain-containing protein</fullName>
    </recommendedName>
</protein>
<evidence type="ECO:0000313" key="3">
    <source>
        <dbReference type="EMBL" id="PVD26030.1"/>
    </source>
</evidence>
<dbReference type="OrthoDB" id="333176at2759"/>
<sequence>METDSHECKCTDTVTEELNPELEMKGITRQMRPEFKESLRRVMLDRLSQSPAHFVHQQRGDPDLTHQEKRDIAEQILAENPVTFLARFGRFLQLSDLKYFQDAGMNSYEVNFYLKEIEQQCKHYAQIVKNRRFSAMQQLETAGEYFSESEMKSREPLLYDQMVGQFLTEEEQQQKEAASIDRSDLRFSTILMHHMERLQEQSLYSQQKEEEECQEEEEEDEEDEGDEEEMEKESGDNDPEISDNRASDIWRQQLMSEFKSIMQEKFMSGADAHFDYSMVDNNPDYDSMATLGQDEEEKFFDSEKPDTLSYCDTADDSDDEVLTAFKKKMDEKEEVEDYMDYIPSEELVTKSKVYKEKGSCQACDGE</sequence>